<evidence type="ECO:0008006" key="4">
    <source>
        <dbReference type="Google" id="ProtNLM"/>
    </source>
</evidence>
<dbReference type="Proteomes" id="UP000092584">
    <property type="component" value="Unassembled WGS sequence"/>
</dbReference>
<dbReference type="PANTHER" id="PTHR37947">
    <property type="entry name" value="BLL2462 PROTEIN"/>
    <property type="match status" value="1"/>
</dbReference>
<keyword evidence="1" id="KW-0812">Transmembrane</keyword>
<dbReference type="PANTHER" id="PTHR37947:SF1">
    <property type="entry name" value="BLL2462 PROTEIN"/>
    <property type="match status" value="1"/>
</dbReference>
<reference evidence="3" key="1">
    <citation type="submission" date="2016-02" db="EMBL/GenBank/DDBJ databases">
        <authorList>
            <person name="Shin S.-K."/>
            <person name="Yi H."/>
            <person name="Kim E."/>
        </authorList>
    </citation>
    <scope>NUCLEOTIDE SEQUENCE [LARGE SCALE GENOMIC DNA]</scope>
    <source>
        <strain evidence="3">LPB0003</strain>
    </source>
</reference>
<dbReference type="EMBL" id="LSFM01000018">
    <property type="protein sequence ID" value="OBY65639.1"/>
    <property type="molecule type" value="Genomic_DNA"/>
</dbReference>
<keyword evidence="3" id="KW-1185">Reference proteome</keyword>
<dbReference type="SUPFAM" id="SSF52317">
    <property type="entry name" value="Class I glutamine amidotransferase-like"/>
    <property type="match status" value="1"/>
</dbReference>
<dbReference type="STRING" id="1774273.LPB03_00640"/>
<evidence type="ECO:0000313" key="3">
    <source>
        <dbReference type="Proteomes" id="UP000092584"/>
    </source>
</evidence>
<feature type="transmembrane region" description="Helical" evidence="1">
    <location>
        <begin position="615"/>
        <end position="632"/>
    </location>
</feature>
<name>A0A1B8U1H9_9FLAO</name>
<keyword evidence="1" id="KW-0472">Membrane</keyword>
<organism evidence="2 3">
    <name type="scientific">Polaribacter vadi</name>
    <dbReference type="NCBI Taxonomy" id="1774273"/>
    <lineage>
        <taxon>Bacteria</taxon>
        <taxon>Pseudomonadati</taxon>
        <taxon>Bacteroidota</taxon>
        <taxon>Flavobacteriia</taxon>
        <taxon>Flavobacteriales</taxon>
        <taxon>Flavobacteriaceae</taxon>
    </lineage>
</organism>
<evidence type="ECO:0000256" key="1">
    <source>
        <dbReference type="SAM" id="Phobius"/>
    </source>
</evidence>
<protein>
    <recommendedName>
        <fullName evidence="4">VWA domain-containing protein</fullName>
    </recommendedName>
</protein>
<dbReference type="KEGG" id="pob:LPB03_00640"/>
<dbReference type="AlphaFoldDB" id="A0A1B8U1H9"/>
<comment type="caution">
    <text evidence="2">The sequence shown here is derived from an EMBL/GenBank/DDBJ whole genome shotgun (WGS) entry which is preliminary data.</text>
</comment>
<dbReference type="InterPro" id="IPR029062">
    <property type="entry name" value="Class_I_gatase-like"/>
</dbReference>
<accession>A0A1B8U1H9</accession>
<proteinExistence type="predicted"/>
<gene>
    <name evidence="2" type="ORF">LPB3_04470</name>
</gene>
<keyword evidence="1" id="KW-1133">Transmembrane helix</keyword>
<sequence length="639" mass="72938">MLFVLKATSLFLLLLLFINPTIEKTEITNIKPVLSVLVDNSKSTSFFKEDKNVADFLQVIDENGKLNKKFDVQKFTFGTSLQILDSLSFDDSQTNISDGILGVQNLQEDKISPIILISDGNQTIGQDYEFINSKQPIYPIVIGDTTTYVDVKITQLNVNKYSYIKNKFPVEVILNYEGREKVNTQFSIFSEGKSVFRKNVSFSSDKRSATILANLTSTKEGLQYYTASISKINNEKNIKNNSKSFSVEVIDEQTKVLILTSVLHPDLGAFKKSIESNKQRSVKIVTIDKFTEELEEFQLVILYQPTASFNSVFSKIKENNSNYLLVSGAHTDWNFINQKTLGFRKNAINQTENYGAIYNDAFLTFLQEDIGFNNYPPLLDKFGEVSITKEHQVLLSQNINGVQTQQPLVATFDVNNQKSAILLGEGIWKWRAAIFLNSNSFEDFDKFTGNLVQFLASNKKRNRLEVNSESLYPANSTINISAFYTDKNYQFDARASLEISITNTETNEVLKVPFSLINNSYQTEIENLASGDYTYKVSVSGQNINKYGRFKITDYEVEEQFTNANVNKLQKLADKTGGKLFYTNQIDTITKELLEEESFYTIQKSSTKQENLIDWRWILFIVIGLFTVEWFIRKYHGKI</sequence>
<evidence type="ECO:0000313" key="2">
    <source>
        <dbReference type="EMBL" id="OBY65639.1"/>
    </source>
</evidence>